<evidence type="ECO:0000256" key="4">
    <source>
        <dbReference type="ARBA" id="ARBA00022989"/>
    </source>
</evidence>
<feature type="transmembrane region" description="Helical" evidence="7">
    <location>
        <begin position="342"/>
        <end position="363"/>
    </location>
</feature>
<feature type="region of interest" description="Disordered" evidence="6">
    <location>
        <begin position="1"/>
        <end position="24"/>
    </location>
</feature>
<keyword evidence="5 7" id="KW-0472">Membrane</keyword>
<feature type="domain" description="Major facilitator superfamily (MFS) profile" evidence="8">
    <location>
        <begin position="52"/>
        <end position="465"/>
    </location>
</feature>
<dbReference type="EMBL" id="CP047385">
    <property type="protein sequence ID" value="QHF15342.1"/>
    <property type="molecule type" value="Genomic_DNA"/>
</dbReference>
<keyword evidence="11" id="KW-1185">Reference proteome</keyword>
<sequence>MTQSAMDASPANAPPLDPAHATPSAPSVASAALAAQTSGSDTRRVGLRDWYMLIVLTAIFVLSFIDRSSLSLVVGPLKQELGVSDFQMSLLLGLSFVVLYSTFSIPAGYLADRFSRRGIIGWAVFVWSSMTVLCGFASNYIQLFLGRTGIGIGEGALQPAAYSMIRDTFPPDRRGRAFGIYHMGPMLGVGFSLFVGGTLLSLSQSGDVAHWPILGSLRPWQFVIVVPGLLGIPLALLMLTLREPKRAARQQASDAAGYRDALRFIRSEWRLYVPLWTAATLYAMAISGFNAWLPTVIARAWQLPLPSIGRMLGPLMMVSVPAGLVLLGAVMDRLSRRGRRAAPLEVAMVSTFLSCLATLFLAFTDNHVLAVVLYVCHTFFASPIPSSAGATMAQITPGRMMGKLSSLFFLVQNLLGLALGPTVAATISHLFFSGPMAMGYAIITTFCGCTAIAGVMYALVAAQVRRRNFE</sequence>
<dbReference type="SUPFAM" id="SSF103473">
    <property type="entry name" value="MFS general substrate transporter"/>
    <property type="match status" value="1"/>
</dbReference>
<dbReference type="InterPro" id="IPR036259">
    <property type="entry name" value="MFS_trans_sf"/>
</dbReference>
<dbReference type="InterPro" id="IPR044770">
    <property type="entry name" value="MFS_spinster-like"/>
</dbReference>
<evidence type="ECO:0000313" key="12">
    <source>
        <dbReference type="Proteomes" id="UP000382577"/>
    </source>
</evidence>
<organism evidence="10 12">
    <name type="scientific">Pandoraea fibrosis</name>
    <dbReference type="NCBI Taxonomy" id="1891094"/>
    <lineage>
        <taxon>Bacteria</taxon>
        <taxon>Pseudomonadati</taxon>
        <taxon>Pseudomonadota</taxon>
        <taxon>Betaproteobacteria</taxon>
        <taxon>Burkholderiales</taxon>
        <taxon>Burkholderiaceae</taxon>
        <taxon>Pandoraea</taxon>
    </lineage>
</organism>
<dbReference type="RefSeq" id="WP_052240431.1">
    <property type="nucleotide sequence ID" value="NZ_CABPRW010000007.1"/>
</dbReference>
<reference evidence="10 12" key="3">
    <citation type="submission" date="2019-08" db="EMBL/GenBank/DDBJ databases">
        <authorList>
            <person name="Peeters C."/>
        </authorList>
    </citation>
    <scope>NUCLEOTIDE SEQUENCE [LARGE SCALE GENOMIC DNA]</scope>
    <source>
        <strain evidence="10 12">LMG 31113</strain>
    </source>
</reference>
<evidence type="ECO:0000256" key="6">
    <source>
        <dbReference type="SAM" id="MobiDB-lite"/>
    </source>
</evidence>
<dbReference type="InterPro" id="IPR020846">
    <property type="entry name" value="MFS_dom"/>
</dbReference>
<evidence type="ECO:0000259" key="8">
    <source>
        <dbReference type="PROSITE" id="PS50850"/>
    </source>
</evidence>
<evidence type="ECO:0000256" key="2">
    <source>
        <dbReference type="ARBA" id="ARBA00022448"/>
    </source>
</evidence>
<feature type="transmembrane region" description="Helical" evidence="7">
    <location>
        <begin position="177"/>
        <end position="200"/>
    </location>
</feature>
<evidence type="ECO:0000256" key="1">
    <source>
        <dbReference type="ARBA" id="ARBA00004141"/>
    </source>
</evidence>
<protein>
    <submittedName>
        <fullName evidence="10">MFS transporter</fullName>
    </submittedName>
</protein>
<dbReference type="GO" id="GO:0016020">
    <property type="term" value="C:membrane"/>
    <property type="evidence" value="ECO:0007669"/>
    <property type="project" value="UniProtKB-SubCell"/>
</dbReference>
<feature type="transmembrane region" description="Helical" evidence="7">
    <location>
        <begin position="50"/>
        <end position="70"/>
    </location>
</feature>
<keyword evidence="4 7" id="KW-1133">Transmembrane helix</keyword>
<feature type="transmembrane region" description="Helical" evidence="7">
    <location>
        <begin position="144"/>
        <end position="165"/>
    </location>
</feature>
<feature type="transmembrane region" description="Helical" evidence="7">
    <location>
        <begin position="369"/>
        <end position="395"/>
    </location>
</feature>
<feature type="transmembrane region" description="Helical" evidence="7">
    <location>
        <begin position="271"/>
        <end position="292"/>
    </location>
</feature>
<keyword evidence="2" id="KW-0813">Transport</keyword>
<feature type="transmembrane region" description="Helical" evidence="7">
    <location>
        <begin position="438"/>
        <end position="460"/>
    </location>
</feature>
<feature type="transmembrane region" description="Helical" evidence="7">
    <location>
        <begin position="90"/>
        <end position="111"/>
    </location>
</feature>
<dbReference type="Proteomes" id="UP000382577">
    <property type="component" value="Unassembled WGS sequence"/>
</dbReference>
<evidence type="ECO:0000313" key="10">
    <source>
        <dbReference type="EMBL" id="VVE22949.1"/>
    </source>
</evidence>
<dbReference type="EMBL" id="CABPRW010000007">
    <property type="protein sequence ID" value="VVE22949.1"/>
    <property type="molecule type" value="Genomic_DNA"/>
</dbReference>
<dbReference type="PANTHER" id="PTHR23505:SF79">
    <property type="entry name" value="PROTEIN SPINSTER"/>
    <property type="match status" value="1"/>
</dbReference>
<dbReference type="Gene3D" id="1.20.1250.20">
    <property type="entry name" value="MFS general substrate transporter like domains"/>
    <property type="match status" value="2"/>
</dbReference>
<evidence type="ECO:0000256" key="5">
    <source>
        <dbReference type="ARBA" id="ARBA00023136"/>
    </source>
</evidence>
<evidence type="ECO:0000256" key="3">
    <source>
        <dbReference type="ARBA" id="ARBA00022692"/>
    </source>
</evidence>
<feature type="transmembrane region" description="Helical" evidence="7">
    <location>
        <begin position="118"/>
        <end position="138"/>
    </location>
</feature>
<dbReference type="Pfam" id="PF07690">
    <property type="entry name" value="MFS_1"/>
    <property type="match status" value="1"/>
</dbReference>
<evidence type="ECO:0000256" key="7">
    <source>
        <dbReference type="SAM" id="Phobius"/>
    </source>
</evidence>
<feature type="transmembrane region" description="Helical" evidence="7">
    <location>
        <begin position="407"/>
        <end position="432"/>
    </location>
</feature>
<evidence type="ECO:0000313" key="9">
    <source>
        <dbReference type="EMBL" id="QHF15342.1"/>
    </source>
</evidence>
<dbReference type="InterPro" id="IPR011701">
    <property type="entry name" value="MFS"/>
</dbReference>
<feature type="transmembrane region" description="Helical" evidence="7">
    <location>
        <begin position="220"/>
        <end position="241"/>
    </location>
</feature>
<feature type="transmembrane region" description="Helical" evidence="7">
    <location>
        <begin position="312"/>
        <end position="330"/>
    </location>
</feature>
<dbReference type="PROSITE" id="PS50850">
    <property type="entry name" value="MFS"/>
    <property type="match status" value="1"/>
</dbReference>
<dbReference type="Proteomes" id="UP000035080">
    <property type="component" value="Chromosome"/>
</dbReference>
<dbReference type="AlphaFoldDB" id="A0A5E4WGL4"/>
<dbReference type="PANTHER" id="PTHR23505">
    <property type="entry name" value="SPINSTER"/>
    <property type="match status" value="1"/>
</dbReference>
<gene>
    <name evidence="10" type="ORF">PFI31113_03209</name>
    <name evidence="9" type="ORF">PI93_023870</name>
</gene>
<reference evidence="9" key="2">
    <citation type="submission" date="2019-07" db="EMBL/GenBank/DDBJ databases">
        <title>Complete Genome Sequences of Clinical Pandoraea fibrosis Isolates.</title>
        <authorList>
            <person name="Pitt M.E."/>
            <person name="Nguyen S.H."/>
            <person name="Duarte T.P.S."/>
            <person name="Roddam L.F."/>
            <person name="Blaskovich M.A.T."/>
            <person name="Cooper M.A."/>
            <person name="Coin L.J.M."/>
        </authorList>
    </citation>
    <scope>NUCLEOTIDE SEQUENCE</scope>
    <source>
        <strain evidence="9">6399</strain>
    </source>
</reference>
<reference evidence="9 11" key="1">
    <citation type="journal article" date="2015" name="Genome Announc.">
        <title>Genome Sequences of Two Pandoraea pnomenusa Isolates Recovered 11 Months Apart from a Cystic Fibrosis Patient.</title>
        <authorList>
            <person name="Ee R."/>
            <person name="Ambrose M."/>
            <person name="Lazenby J."/>
            <person name="Williams P."/>
            <person name="Chan K.G."/>
            <person name="Roddam L."/>
        </authorList>
    </citation>
    <scope>NUCLEOTIDE SEQUENCE [LARGE SCALE GENOMIC DNA]</scope>
    <source>
        <strain evidence="9 11">6399</strain>
    </source>
</reference>
<dbReference type="GO" id="GO:0022857">
    <property type="term" value="F:transmembrane transporter activity"/>
    <property type="evidence" value="ECO:0007669"/>
    <property type="project" value="InterPro"/>
</dbReference>
<comment type="subcellular location">
    <subcellularLocation>
        <location evidence="1">Membrane</location>
        <topology evidence="1">Multi-pass membrane protein</topology>
    </subcellularLocation>
</comment>
<name>A0A5E4WGL4_9BURK</name>
<accession>A0A5E4WGL4</accession>
<keyword evidence="3 7" id="KW-0812">Transmembrane</keyword>
<evidence type="ECO:0000313" key="11">
    <source>
        <dbReference type="Proteomes" id="UP000035080"/>
    </source>
</evidence>
<proteinExistence type="predicted"/>